<dbReference type="Proteomes" id="UP001144396">
    <property type="component" value="Unassembled WGS sequence"/>
</dbReference>
<evidence type="ECO:0000313" key="1">
    <source>
        <dbReference type="EMBL" id="GLI27713.1"/>
    </source>
</evidence>
<reference evidence="1" key="1">
    <citation type="submission" date="2022-12" db="EMBL/GenBank/DDBJ databases">
        <title>Reference genome sequencing for broad-spectrum identification of bacterial and archaeal isolates by mass spectrometry.</title>
        <authorList>
            <person name="Sekiguchi Y."/>
            <person name="Tourlousse D.M."/>
        </authorList>
    </citation>
    <scope>NUCLEOTIDE SEQUENCE</scope>
    <source>
        <strain evidence="1">14</strain>
    </source>
</reference>
<dbReference type="EMBL" id="BSDP01000001">
    <property type="protein sequence ID" value="GLI27713.1"/>
    <property type="molecule type" value="Genomic_DNA"/>
</dbReference>
<dbReference type="RefSeq" id="WP_281884481.1">
    <property type="nucleotide sequence ID" value="NZ_BSDP01000001.1"/>
</dbReference>
<dbReference type="AlphaFoldDB" id="A0A9W6D1D4"/>
<protein>
    <submittedName>
        <fullName evidence="1">Uncharacterized protein</fullName>
    </submittedName>
</protein>
<name>A0A9W6D1D4_9MICO</name>
<organism evidence="1 2">
    <name type="scientific">Agromyces rhizosphaerae</name>
    <dbReference type="NCBI Taxonomy" id="88374"/>
    <lineage>
        <taxon>Bacteria</taxon>
        <taxon>Bacillati</taxon>
        <taxon>Actinomycetota</taxon>
        <taxon>Actinomycetes</taxon>
        <taxon>Micrococcales</taxon>
        <taxon>Microbacteriaceae</taxon>
        <taxon>Agromyces</taxon>
    </lineage>
</organism>
<gene>
    <name evidence="1" type="ORF">ARHIZOSPH14_19550</name>
</gene>
<evidence type="ECO:0000313" key="2">
    <source>
        <dbReference type="Proteomes" id="UP001144396"/>
    </source>
</evidence>
<keyword evidence="2" id="KW-1185">Reference proteome</keyword>
<comment type="caution">
    <text evidence="1">The sequence shown here is derived from an EMBL/GenBank/DDBJ whole genome shotgun (WGS) entry which is preliminary data.</text>
</comment>
<accession>A0A9W6D1D4</accession>
<sequence>MSLEQLKATVLEQCLPLLATKPSDQSVELGAMSAPAHRVETVDGLRAYHVEFTFRRLLAATPALISAVEAVAKLPSRTRRREVREERELVGALHVPLYTRRRLEGNTRRSFPVLVSRVVHDTPENRLTLGLIRSVCRVLRAHPFPRSTAEAALSGTHSAKLERLSGYAAFRDVNVAGVRARDISSTRYRVARRLTANDVAYQGILRWFDEWVALSPGLTSDTSTLVDLMLPASNTYWEKVFEVWSLQMVRETLTHAGWVGPTDWSLNTRGSPRPVATVRRSDREVAVYFQTQLPLGQGEWAHDTGKRLRGIPDLTLTSGDLSPMLIDAKWRYQTGDRTPSEEQYKMLGYAENFRNAFDASGFNGVLIFPADRRDTGHLSRGESGQLTTLRTDLSLVDVRRELNVAIDYWLDPPQSVNADVSPDT</sequence>
<proteinExistence type="predicted"/>